<dbReference type="EMBL" id="JAHLFQ010000040">
    <property type="protein sequence ID" value="MBU3803550.1"/>
    <property type="molecule type" value="Genomic_DNA"/>
</dbReference>
<protein>
    <submittedName>
        <fullName evidence="2">Uncharacterized protein</fullName>
    </submittedName>
</protein>
<keyword evidence="1" id="KW-0472">Membrane</keyword>
<evidence type="ECO:0000256" key="1">
    <source>
        <dbReference type="SAM" id="Phobius"/>
    </source>
</evidence>
<sequence length="231" mass="26436">MGYKILIITCILALIAVIMNLKALENNPYSILKIIISVLLTFTALRYVTLIVYGGLPDYGLLNTLRYFYLASSIGITIATASATWYVTPCYREKIKYPYFLLCFLPWIIFYVYVIIKQPTEIIQGSQFGYQLRLTGAFPMYLSIAQGSFVMIIVTLCLIGMIRYKHLQIRTQLFMMILAQILLTLDGINYGKDRLWVLQPFTLTEVFALATTYYAFVVAIKSIHHALQNES</sequence>
<reference evidence="2" key="2">
    <citation type="submission" date="2021-04" db="EMBL/GenBank/DDBJ databases">
        <authorList>
            <person name="Gilroy R."/>
        </authorList>
    </citation>
    <scope>NUCLEOTIDE SEQUENCE</scope>
    <source>
        <strain evidence="2">B5-657</strain>
    </source>
</reference>
<feature type="transmembrane region" description="Helical" evidence="1">
    <location>
        <begin position="67"/>
        <end position="87"/>
    </location>
</feature>
<keyword evidence="1" id="KW-0812">Transmembrane</keyword>
<proteinExistence type="predicted"/>
<evidence type="ECO:0000313" key="2">
    <source>
        <dbReference type="EMBL" id="MBU3803550.1"/>
    </source>
</evidence>
<name>A0A9E2KB05_9FIRM</name>
<keyword evidence="1" id="KW-1133">Transmembrane helix</keyword>
<dbReference type="Proteomes" id="UP000824229">
    <property type="component" value="Unassembled WGS sequence"/>
</dbReference>
<feature type="transmembrane region" description="Helical" evidence="1">
    <location>
        <begin position="31"/>
        <end position="55"/>
    </location>
</feature>
<feature type="transmembrane region" description="Helical" evidence="1">
    <location>
        <begin position="197"/>
        <end position="220"/>
    </location>
</feature>
<feature type="transmembrane region" description="Helical" evidence="1">
    <location>
        <begin position="173"/>
        <end position="191"/>
    </location>
</feature>
<reference evidence="2" key="1">
    <citation type="journal article" date="2021" name="PeerJ">
        <title>Extensive microbial diversity within the chicken gut microbiome revealed by metagenomics and culture.</title>
        <authorList>
            <person name="Gilroy R."/>
            <person name="Ravi A."/>
            <person name="Getino M."/>
            <person name="Pursley I."/>
            <person name="Horton D.L."/>
            <person name="Alikhan N.F."/>
            <person name="Baker D."/>
            <person name="Gharbi K."/>
            <person name="Hall N."/>
            <person name="Watson M."/>
            <person name="Adriaenssens E.M."/>
            <person name="Foster-Nyarko E."/>
            <person name="Jarju S."/>
            <person name="Secka A."/>
            <person name="Antonio M."/>
            <person name="Oren A."/>
            <person name="Chaudhuri R.R."/>
            <person name="La Ragione R."/>
            <person name="Hildebrand F."/>
            <person name="Pallen M.J."/>
        </authorList>
    </citation>
    <scope>NUCLEOTIDE SEQUENCE</scope>
    <source>
        <strain evidence="2">B5-657</strain>
    </source>
</reference>
<organism evidence="2 3">
    <name type="scientific">Candidatus Cellulosilyticum pullistercoris</name>
    <dbReference type="NCBI Taxonomy" id="2838521"/>
    <lineage>
        <taxon>Bacteria</taxon>
        <taxon>Bacillati</taxon>
        <taxon>Bacillota</taxon>
        <taxon>Clostridia</taxon>
        <taxon>Lachnospirales</taxon>
        <taxon>Cellulosilyticaceae</taxon>
        <taxon>Cellulosilyticum</taxon>
    </lineage>
</organism>
<feature type="transmembrane region" description="Helical" evidence="1">
    <location>
        <begin position="136"/>
        <end position="161"/>
    </location>
</feature>
<evidence type="ECO:0000313" key="3">
    <source>
        <dbReference type="Proteomes" id="UP000824229"/>
    </source>
</evidence>
<dbReference type="AlphaFoldDB" id="A0A9E2KB05"/>
<feature type="transmembrane region" description="Helical" evidence="1">
    <location>
        <begin position="6"/>
        <end position="24"/>
    </location>
</feature>
<feature type="transmembrane region" description="Helical" evidence="1">
    <location>
        <begin position="99"/>
        <end position="116"/>
    </location>
</feature>
<gene>
    <name evidence="2" type="ORF">H9872_02165</name>
</gene>
<accession>A0A9E2KB05</accession>
<comment type="caution">
    <text evidence="2">The sequence shown here is derived from an EMBL/GenBank/DDBJ whole genome shotgun (WGS) entry which is preliminary data.</text>
</comment>